<dbReference type="Proteomes" id="UP000004703">
    <property type="component" value="Chromosome"/>
</dbReference>
<evidence type="ECO:0000313" key="3">
    <source>
        <dbReference type="Proteomes" id="UP000004703"/>
    </source>
</evidence>
<accession>A0A5E8GV53</accession>
<dbReference type="PANTHER" id="PTHR35273">
    <property type="entry name" value="ALPHA-1,4 POLYGALACTOSAMINIDASE, PUTATIVE (AFU_ORTHOLOGUE AFUA_3G07890)-RELATED"/>
    <property type="match status" value="1"/>
</dbReference>
<evidence type="ECO:0000259" key="1">
    <source>
        <dbReference type="Pfam" id="PF03537"/>
    </source>
</evidence>
<feature type="domain" description="Glycoside-hydrolase family GH114 TIM-barrel" evidence="1">
    <location>
        <begin position="47"/>
        <end position="267"/>
    </location>
</feature>
<sequence length="277" mass="29932">MKHAAPKFMHIGKALRAAAIAMVCGFGICGGYSGSASATAKFNVGDRWDWQLKGPADLDRDVEMLTLNPRLVTADQLQGLHAQGVDTVCHVNAGTIAETNPGFFDLPPAVIGSPHKTRSNERYLDIRRLQMVVPVITQQIVACKNQGFTAIEPDGFDAYAKDSGFPLTAADTVRYATTLAHVAHGLGLGIAQKNVPELTEALMPHFDFAITESCFETSTCEQIAAYPKANKPAFNAEYTDADIDFAKACAEGARLNINMIRKDRPVTAPVIFCQAEF</sequence>
<dbReference type="InterPro" id="IPR013785">
    <property type="entry name" value="Aldolase_TIM"/>
</dbReference>
<dbReference type="Pfam" id="PF03537">
    <property type="entry name" value="Glyco_hydro_114"/>
    <property type="match status" value="1"/>
</dbReference>
<dbReference type="SUPFAM" id="SSF51445">
    <property type="entry name" value="(Trans)glycosidases"/>
    <property type="match status" value="1"/>
</dbReference>
<proteinExistence type="predicted"/>
<dbReference type="InterPro" id="IPR017853">
    <property type="entry name" value="GH"/>
</dbReference>
<reference evidence="2 3" key="2">
    <citation type="submission" date="2013-04" db="EMBL/GenBank/DDBJ databases">
        <authorList>
            <person name="Fiebig A."/>
            <person name="Pradella S."/>
            <person name="Wagner-Doebler I."/>
        </authorList>
    </citation>
    <scope>NUCLEOTIDE SEQUENCE [LARGE SCALE GENOMIC DNA]</scope>
    <source>
        <strain evidence="3">DSM 17067 / NCIMB 14079 / DFL-11</strain>
    </source>
</reference>
<dbReference type="RefSeq" id="WP_008189003.1">
    <property type="nucleotide sequence ID" value="NZ_CM011002.1"/>
</dbReference>
<dbReference type="AlphaFoldDB" id="A0A5E8GV53"/>
<name>A0A5E8GV53_ROSAD</name>
<comment type="caution">
    <text evidence="2">The sequence shown here is derived from an EMBL/GenBank/DDBJ whole genome shotgun (WGS) entry which is preliminary data.</text>
</comment>
<organism evidence="2 3">
    <name type="scientific">Roseibium alexandrii (strain DSM 17067 / NCIMB 14079 / DFL-11)</name>
    <name type="common">Labrenzia alexandrii</name>
    <dbReference type="NCBI Taxonomy" id="244592"/>
    <lineage>
        <taxon>Bacteria</taxon>
        <taxon>Pseudomonadati</taxon>
        <taxon>Pseudomonadota</taxon>
        <taxon>Alphaproteobacteria</taxon>
        <taxon>Hyphomicrobiales</taxon>
        <taxon>Stappiaceae</taxon>
        <taxon>Roseibium</taxon>
    </lineage>
</organism>
<evidence type="ECO:0000313" key="2">
    <source>
        <dbReference type="EMBL" id="EEE43120.1"/>
    </source>
</evidence>
<dbReference type="Gene3D" id="3.20.20.70">
    <property type="entry name" value="Aldolase class I"/>
    <property type="match status" value="1"/>
</dbReference>
<protein>
    <recommendedName>
        <fullName evidence="1">Glycoside-hydrolase family GH114 TIM-barrel domain-containing protein</fullName>
    </recommendedName>
</protein>
<reference evidence="2 3" key="1">
    <citation type="submission" date="2008-01" db="EMBL/GenBank/DDBJ databases">
        <authorList>
            <person name="Wagner-Dobler I."/>
            <person name="Ferriera S."/>
            <person name="Johnson J."/>
            <person name="Kravitz S."/>
            <person name="Beeson K."/>
            <person name="Sutton G."/>
            <person name="Rogers Y.-H."/>
            <person name="Friedman R."/>
            <person name="Frazier M."/>
            <person name="Venter J.C."/>
        </authorList>
    </citation>
    <scope>NUCLEOTIDE SEQUENCE [LARGE SCALE GENOMIC DNA]</scope>
    <source>
        <strain evidence="3">DSM 17067 / NCIMB 14079 / DFL-11</strain>
    </source>
</reference>
<gene>
    <name evidence="2" type="ORF">SADFL11_406</name>
</gene>
<dbReference type="PANTHER" id="PTHR35273:SF2">
    <property type="entry name" value="ALPHA-GALACTOSIDASE"/>
    <property type="match status" value="1"/>
</dbReference>
<dbReference type="InterPro" id="IPR004352">
    <property type="entry name" value="GH114_TIM-barrel"/>
</dbReference>
<dbReference type="EMBL" id="ACCU02000003">
    <property type="protein sequence ID" value="EEE43120.1"/>
    <property type="molecule type" value="Genomic_DNA"/>
</dbReference>